<proteinExistence type="predicted"/>
<organism evidence="1 2">
    <name type="scientific">Aphis craccivora</name>
    <name type="common">Cowpea aphid</name>
    <dbReference type="NCBI Taxonomy" id="307492"/>
    <lineage>
        <taxon>Eukaryota</taxon>
        <taxon>Metazoa</taxon>
        <taxon>Ecdysozoa</taxon>
        <taxon>Arthropoda</taxon>
        <taxon>Hexapoda</taxon>
        <taxon>Insecta</taxon>
        <taxon>Pterygota</taxon>
        <taxon>Neoptera</taxon>
        <taxon>Paraneoptera</taxon>
        <taxon>Hemiptera</taxon>
        <taxon>Sternorrhyncha</taxon>
        <taxon>Aphidomorpha</taxon>
        <taxon>Aphidoidea</taxon>
        <taxon>Aphididae</taxon>
        <taxon>Aphidini</taxon>
        <taxon>Aphis</taxon>
        <taxon>Aphis</taxon>
    </lineage>
</organism>
<dbReference type="OrthoDB" id="3598281at2759"/>
<sequence length="137" mass="16111">MLGMNNQPTNENGNHNWVWYQSIQNLQNNIVMPEMENTNNRPMPDYLKMSNTEKLKLLTLLTDWNMGFLFKTCYDALVDIEALRHISSSQCDTLLSNYPLGIRIKFIAKLRRWKYVDSTDYDIENHNILPSFSSTFL</sequence>
<name>A0A6G0YFC2_APHCR</name>
<gene>
    <name evidence="1" type="ORF">FWK35_00037044</name>
</gene>
<evidence type="ECO:0000313" key="2">
    <source>
        <dbReference type="Proteomes" id="UP000478052"/>
    </source>
</evidence>
<comment type="caution">
    <text evidence="1">The sequence shown here is derived from an EMBL/GenBank/DDBJ whole genome shotgun (WGS) entry which is preliminary data.</text>
</comment>
<keyword evidence="2" id="KW-1185">Reference proteome</keyword>
<protein>
    <submittedName>
        <fullName evidence="1">Uncharacterized protein</fullName>
    </submittedName>
</protein>
<dbReference type="AlphaFoldDB" id="A0A6G0YFC2"/>
<evidence type="ECO:0000313" key="1">
    <source>
        <dbReference type="EMBL" id="KAF0754953.1"/>
    </source>
</evidence>
<accession>A0A6G0YFC2</accession>
<dbReference type="EMBL" id="VUJU01004269">
    <property type="protein sequence ID" value="KAF0754953.1"/>
    <property type="molecule type" value="Genomic_DNA"/>
</dbReference>
<reference evidence="1 2" key="1">
    <citation type="submission" date="2019-08" db="EMBL/GenBank/DDBJ databases">
        <title>Whole genome of Aphis craccivora.</title>
        <authorList>
            <person name="Voronova N.V."/>
            <person name="Shulinski R.S."/>
            <person name="Bandarenka Y.V."/>
            <person name="Zhorov D.G."/>
            <person name="Warner D."/>
        </authorList>
    </citation>
    <scope>NUCLEOTIDE SEQUENCE [LARGE SCALE GENOMIC DNA]</scope>
    <source>
        <strain evidence="1">180601</strain>
        <tissue evidence="1">Whole Body</tissue>
    </source>
</reference>
<dbReference type="Proteomes" id="UP000478052">
    <property type="component" value="Unassembled WGS sequence"/>
</dbReference>